<dbReference type="Gene3D" id="3.30.160.590">
    <property type="match status" value="1"/>
</dbReference>
<comment type="caution">
    <text evidence="5">The sequence shown here is derived from an EMBL/GenBank/DDBJ whole genome shotgun (WGS) entry which is preliminary data.</text>
</comment>
<dbReference type="CDD" id="cd19867">
    <property type="entry name" value="DSRM_DGCR8_rpt1"/>
    <property type="match status" value="1"/>
</dbReference>
<accession>A0A0L0CKN5</accession>
<dbReference type="AlphaFoldDB" id="A0A0L0CKN5"/>
<dbReference type="GO" id="GO:0070878">
    <property type="term" value="F:primary miRNA binding"/>
    <property type="evidence" value="ECO:0007669"/>
    <property type="project" value="TreeGrafter"/>
</dbReference>
<proteinExistence type="predicted"/>
<protein>
    <recommendedName>
        <fullName evidence="7">Microprocessor complex subunit DGCR8</fullName>
    </recommendedName>
</protein>
<name>A0A0L0CKN5_LUCCU</name>
<dbReference type="InterPro" id="IPR014720">
    <property type="entry name" value="dsRBD_dom"/>
</dbReference>
<evidence type="ECO:0000313" key="5">
    <source>
        <dbReference type="EMBL" id="KNC32797.1"/>
    </source>
</evidence>
<sequence>VFFFLDIQTKIMEAPEANNKKQAASSDMTGPESKKIKLQTLPSSAMDDHAKAMKVAGFSLSAIEEMRNRADDDSNSQSLDQQLRHFQVLDEVGSNSDDEEEYNGSEIGDDNGQQNGEDDGGDESSELDLDDEEIEHLLDENLPDDLKGSKKPKYEERFKTVLEEKRINHFEVLPEGWVQVTHNSGMPLYLHKKTRVITTARPYFLGTGSARKHAIPVGSIPCLNYRRALDEEIEAEKRKAENAENEANQTEVTSTEVTTSSSTTAATSNPVPARCPFGFTANTNASSNTQPPTATSSSETTTLTNTLAEQNGNKENSTDTTTSNTTQASSTNPLDKDKLRSLVPAAKIVTVNENIQKESLTPDQFNQYCKKLFKFRVIRVLRFRSWNARRKFTKNRKNLKNIQRPTLPDGTKLIKFPVLVPGDGKSNPRARREWIMNPSGKSYVCILHEYVQHALKKQPTYEFKELENAATPYAATVSINDLKYGTGYGTSKRQAKSEAARETLEILIPEMKDKITGVKQDKSAVAKSNQKDLSVFDDIRIEDPRVTEFCNKTTEPSPHAILLTCLQRNFGLGEDVQINYEINRTHNKKNEFTMTVGKHTAKVLCKNKREGKQLASQAILQILHPHIKTWGSLLRLYGNNSIKTFKEKKQEEQEITVLQSKAAINQPNHAILEKLRSEMLKLSEKNKSVQSKGTFIPPNDVDLPSSSGSNLNNVEL</sequence>
<dbReference type="SUPFAM" id="SSF54768">
    <property type="entry name" value="dsRNA-binding domain-like"/>
    <property type="match status" value="1"/>
</dbReference>
<dbReference type="SMART" id="SM00358">
    <property type="entry name" value="DSRM"/>
    <property type="match status" value="2"/>
</dbReference>
<dbReference type="Pfam" id="PF00035">
    <property type="entry name" value="dsrm"/>
    <property type="match status" value="1"/>
</dbReference>
<evidence type="ECO:0000256" key="2">
    <source>
        <dbReference type="SAM" id="MobiDB-lite"/>
    </source>
</evidence>
<feature type="domain" description="DRBM" evidence="4">
    <location>
        <begin position="442"/>
        <end position="509"/>
    </location>
</feature>
<keyword evidence="6" id="KW-1185">Reference proteome</keyword>
<dbReference type="CDD" id="cd19868">
    <property type="entry name" value="DSRM_DGCR8_rpt2"/>
    <property type="match status" value="1"/>
</dbReference>
<feature type="compositionally biased region" description="Low complexity" evidence="2">
    <location>
        <begin position="245"/>
        <end position="268"/>
    </location>
</feature>
<evidence type="ECO:0000313" key="6">
    <source>
        <dbReference type="Proteomes" id="UP000037069"/>
    </source>
</evidence>
<dbReference type="InterPro" id="IPR001202">
    <property type="entry name" value="WW_dom"/>
</dbReference>
<dbReference type="PROSITE" id="PS50020">
    <property type="entry name" value="WW_DOMAIN_2"/>
    <property type="match status" value="1"/>
</dbReference>
<dbReference type="STRING" id="7375.A0A0L0CKN5"/>
<dbReference type="Proteomes" id="UP000037069">
    <property type="component" value="Unassembled WGS sequence"/>
</dbReference>
<feature type="domain" description="WW" evidence="3">
    <location>
        <begin position="171"/>
        <end position="204"/>
    </location>
</feature>
<dbReference type="FunFam" id="3.30.160.20:FF:000051">
    <property type="entry name" value="Microprocessor complex subunit DGCR8"/>
    <property type="match status" value="1"/>
</dbReference>
<feature type="region of interest" description="Disordered" evidence="2">
    <location>
        <begin position="236"/>
        <end position="338"/>
    </location>
</feature>
<evidence type="ECO:0000259" key="3">
    <source>
        <dbReference type="PROSITE" id="PS50020"/>
    </source>
</evidence>
<dbReference type="GO" id="GO:0031053">
    <property type="term" value="P:primary miRNA processing"/>
    <property type="evidence" value="ECO:0007669"/>
    <property type="project" value="InterPro"/>
</dbReference>
<dbReference type="PROSITE" id="PS50137">
    <property type="entry name" value="DS_RBD"/>
    <property type="match status" value="1"/>
</dbReference>
<feature type="non-terminal residue" evidence="5">
    <location>
        <position position="1"/>
    </location>
</feature>
<feature type="compositionally biased region" description="Acidic residues" evidence="2">
    <location>
        <begin position="96"/>
        <end position="109"/>
    </location>
</feature>
<dbReference type="InterPro" id="IPR040375">
    <property type="entry name" value="DGCR8"/>
</dbReference>
<reference evidence="5 6" key="1">
    <citation type="journal article" date="2015" name="Nat. Commun.">
        <title>Lucilia cuprina genome unlocks parasitic fly biology to underpin future interventions.</title>
        <authorList>
            <person name="Anstead C.A."/>
            <person name="Korhonen P.K."/>
            <person name="Young N.D."/>
            <person name="Hall R.S."/>
            <person name="Jex A.R."/>
            <person name="Murali S.C."/>
            <person name="Hughes D.S."/>
            <person name="Lee S.F."/>
            <person name="Perry T."/>
            <person name="Stroehlein A.J."/>
            <person name="Ansell B.R."/>
            <person name="Breugelmans B."/>
            <person name="Hofmann A."/>
            <person name="Qu J."/>
            <person name="Dugan S."/>
            <person name="Lee S.L."/>
            <person name="Chao H."/>
            <person name="Dinh H."/>
            <person name="Han Y."/>
            <person name="Doddapaneni H.V."/>
            <person name="Worley K.C."/>
            <person name="Muzny D.M."/>
            <person name="Ioannidis P."/>
            <person name="Waterhouse R.M."/>
            <person name="Zdobnov E.M."/>
            <person name="James P.J."/>
            <person name="Bagnall N.H."/>
            <person name="Kotze A.C."/>
            <person name="Gibbs R.A."/>
            <person name="Richards S."/>
            <person name="Batterham P."/>
            <person name="Gasser R.B."/>
        </authorList>
    </citation>
    <scope>NUCLEOTIDE SEQUENCE [LARGE SCALE GENOMIC DNA]</scope>
    <source>
        <strain evidence="5 6">LS</strain>
        <tissue evidence="5">Full body</tissue>
    </source>
</reference>
<dbReference type="GO" id="GO:0020037">
    <property type="term" value="F:heme binding"/>
    <property type="evidence" value="ECO:0007669"/>
    <property type="project" value="InterPro"/>
</dbReference>
<dbReference type="GO" id="GO:0003725">
    <property type="term" value="F:double-stranded RNA binding"/>
    <property type="evidence" value="ECO:0007669"/>
    <property type="project" value="TreeGrafter"/>
</dbReference>
<dbReference type="OrthoDB" id="112668at2759"/>
<dbReference type="GO" id="GO:0042802">
    <property type="term" value="F:identical protein binding"/>
    <property type="evidence" value="ECO:0007669"/>
    <property type="project" value="InterPro"/>
</dbReference>
<evidence type="ECO:0000256" key="1">
    <source>
        <dbReference type="PROSITE-ProRule" id="PRU00266"/>
    </source>
</evidence>
<feature type="region of interest" description="Disordered" evidence="2">
    <location>
        <begin position="15"/>
        <end position="36"/>
    </location>
</feature>
<feature type="region of interest" description="Disordered" evidence="2">
    <location>
        <begin position="685"/>
        <end position="716"/>
    </location>
</feature>
<feature type="compositionally biased region" description="Polar residues" evidence="2">
    <location>
        <begin position="704"/>
        <end position="716"/>
    </location>
</feature>
<dbReference type="PANTHER" id="PTHR13482:SF3">
    <property type="entry name" value="MICROPROCESSOR COMPLEX SUBUNIT DGCR8"/>
    <property type="match status" value="1"/>
</dbReference>
<dbReference type="Gene3D" id="3.30.160.20">
    <property type="match status" value="2"/>
</dbReference>
<dbReference type="FunFam" id="3.30.160.590:FF:000001">
    <property type="entry name" value="microprocessor complex subunit DGCR8"/>
    <property type="match status" value="1"/>
</dbReference>
<dbReference type="PANTHER" id="PTHR13482">
    <property type="entry name" value="MICRORNA PROCESSOR COMPLEX SUBUNIT DGCR8"/>
    <property type="match status" value="1"/>
</dbReference>
<dbReference type="GO" id="GO:0070877">
    <property type="term" value="C:microprocessor complex"/>
    <property type="evidence" value="ECO:0007669"/>
    <property type="project" value="InterPro"/>
</dbReference>
<dbReference type="EMBL" id="JRES01000266">
    <property type="protein sequence ID" value="KNC32797.1"/>
    <property type="molecule type" value="Genomic_DNA"/>
</dbReference>
<keyword evidence="1" id="KW-0694">RNA-binding</keyword>
<feature type="compositionally biased region" description="Acidic residues" evidence="2">
    <location>
        <begin position="116"/>
        <end position="126"/>
    </location>
</feature>
<dbReference type="OMA" id="PKKEWIM"/>
<organism evidence="5 6">
    <name type="scientific">Lucilia cuprina</name>
    <name type="common">Green bottle fly</name>
    <name type="synonym">Australian sheep blowfly</name>
    <dbReference type="NCBI Taxonomy" id="7375"/>
    <lineage>
        <taxon>Eukaryota</taxon>
        <taxon>Metazoa</taxon>
        <taxon>Ecdysozoa</taxon>
        <taxon>Arthropoda</taxon>
        <taxon>Hexapoda</taxon>
        <taxon>Insecta</taxon>
        <taxon>Pterygota</taxon>
        <taxon>Neoptera</taxon>
        <taxon>Endopterygota</taxon>
        <taxon>Diptera</taxon>
        <taxon>Brachycera</taxon>
        <taxon>Muscomorpha</taxon>
        <taxon>Oestroidea</taxon>
        <taxon>Calliphoridae</taxon>
        <taxon>Luciliinae</taxon>
        <taxon>Lucilia</taxon>
    </lineage>
</organism>
<dbReference type="FunFam" id="3.30.160.20:FF:000021">
    <property type="entry name" value="Microprocessor complex subunit DGCR8"/>
    <property type="match status" value="1"/>
</dbReference>
<gene>
    <name evidence="5" type="ORF">FF38_00267</name>
</gene>
<evidence type="ECO:0008006" key="7">
    <source>
        <dbReference type="Google" id="ProtNLM"/>
    </source>
</evidence>
<evidence type="ECO:0000259" key="4">
    <source>
        <dbReference type="PROSITE" id="PS50137"/>
    </source>
</evidence>
<feature type="compositionally biased region" description="Low complexity" evidence="2">
    <location>
        <begin position="289"/>
        <end position="332"/>
    </location>
</feature>
<dbReference type="Gene3D" id="2.20.70.10">
    <property type="match status" value="1"/>
</dbReference>
<feature type="region of interest" description="Disordered" evidence="2">
    <location>
        <begin position="89"/>
        <end position="126"/>
    </location>
</feature>